<dbReference type="EnsemblMetazoa" id="MESCA001520-RA">
    <property type="protein sequence ID" value="MESCA001520-PA"/>
    <property type="gene ID" value="MESCA001520"/>
</dbReference>
<organism evidence="1 2">
    <name type="scientific">Megaselia scalaris</name>
    <name type="common">Humpbacked fly</name>
    <name type="synonym">Phora scalaris</name>
    <dbReference type="NCBI Taxonomy" id="36166"/>
    <lineage>
        <taxon>Eukaryota</taxon>
        <taxon>Metazoa</taxon>
        <taxon>Ecdysozoa</taxon>
        <taxon>Arthropoda</taxon>
        <taxon>Hexapoda</taxon>
        <taxon>Insecta</taxon>
        <taxon>Pterygota</taxon>
        <taxon>Neoptera</taxon>
        <taxon>Endopterygota</taxon>
        <taxon>Diptera</taxon>
        <taxon>Brachycera</taxon>
        <taxon>Muscomorpha</taxon>
        <taxon>Platypezoidea</taxon>
        <taxon>Phoridae</taxon>
        <taxon>Megaseliini</taxon>
        <taxon>Megaselia</taxon>
    </lineage>
</organism>
<sequence length="145" mass="17379">MDSEQEVHRKHEIYFRKVYNEDWEKLPIFKGWLINGEKGIYFGKCKVCDRHLRAQRSDIYKHSQSLIHQKNMEKKGLKPVMTPYPFKKKVNKNVYMNPESIDKNISEDSEGYTSSYRIETAQAYDPDSYDTEANDIIEYEHEEQF</sequence>
<proteinExistence type="predicted"/>
<keyword evidence="2" id="KW-1185">Reference proteome</keyword>
<protein>
    <submittedName>
        <fullName evidence="1">Uncharacterized protein</fullName>
    </submittedName>
</protein>
<reference evidence="1" key="2">
    <citation type="submission" date="2015-06" db="UniProtKB">
        <authorList>
            <consortium name="EnsemblMetazoa"/>
        </authorList>
    </citation>
    <scope>IDENTIFICATION</scope>
</reference>
<accession>T1GDW9</accession>
<dbReference type="EMBL" id="CAQQ02197485">
    <property type="status" value="NOT_ANNOTATED_CDS"/>
    <property type="molecule type" value="Genomic_DNA"/>
</dbReference>
<dbReference type="Proteomes" id="UP000015102">
    <property type="component" value="Unassembled WGS sequence"/>
</dbReference>
<reference evidence="2" key="1">
    <citation type="submission" date="2013-02" db="EMBL/GenBank/DDBJ databases">
        <authorList>
            <person name="Hughes D."/>
        </authorList>
    </citation>
    <scope>NUCLEOTIDE SEQUENCE</scope>
    <source>
        <strain>Durham</strain>
        <strain evidence="2">NC isolate 2 -- Noor lab</strain>
    </source>
</reference>
<evidence type="ECO:0000313" key="2">
    <source>
        <dbReference type="Proteomes" id="UP000015102"/>
    </source>
</evidence>
<dbReference type="HOGENOM" id="CLU_1789067_0_0_1"/>
<dbReference type="AlphaFoldDB" id="T1GDW9"/>
<name>T1GDW9_MEGSC</name>
<evidence type="ECO:0000313" key="1">
    <source>
        <dbReference type="EnsemblMetazoa" id="MESCA001520-PA"/>
    </source>
</evidence>